<protein>
    <submittedName>
        <fullName evidence="2">Uncharacterized protein</fullName>
    </submittedName>
</protein>
<comment type="caution">
    <text evidence="2">The sequence shown here is derived from an EMBL/GenBank/DDBJ whole genome shotgun (WGS) entry which is preliminary data.</text>
</comment>
<reference evidence="2" key="1">
    <citation type="submission" date="2020-08" db="EMBL/GenBank/DDBJ databases">
        <title>Multicomponent nature underlies the extraordinary mechanical properties of spider dragline silk.</title>
        <authorList>
            <person name="Kono N."/>
            <person name="Nakamura H."/>
            <person name="Mori M."/>
            <person name="Yoshida Y."/>
            <person name="Ohtoshi R."/>
            <person name="Malay A.D."/>
            <person name="Moran D.A.P."/>
            <person name="Tomita M."/>
            <person name="Numata K."/>
            <person name="Arakawa K."/>
        </authorList>
    </citation>
    <scope>NUCLEOTIDE SEQUENCE</scope>
</reference>
<dbReference type="Proteomes" id="UP000887013">
    <property type="component" value="Unassembled WGS sequence"/>
</dbReference>
<sequence>MKNDSRSSRRSRVTRPAVDGATQTGLGVRKRLRKNHPGTIGWTSPLTPGELINFLTVLKVGTFARGGIAEDLIRNTTLQNCDNVRDRVVRRQKSIRMGYRMDIQEGPKMG</sequence>
<gene>
    <name evidence="2" type="ORF">NPIL_202401</name>
</gene>
<accession>A0A8X6K3Y1</accession>
<proteinExistence type="predicted"/>
<organism evidence="2 3">
    <name type="scientific">Nephila pilipes</name>
    <name type="common">Giant wood spider</name>
    <name type="synonym">Nephila maculata</name>
    <dbReference type="NCBI Taxonomy" id="299642"/>
    <lineage>
        <taxon>Eukaryota</taxon>
        <taxon>Metazoa</taxon>
        <taxon>Ecdysozoa</taxon>
        <taxon>Arthropoda</taxon>
        <taxon>Chelicerata</taxon>
        <taxon>Arachnida</taxon>
        <taxon>Araneae</taxon>
        <taxon>Araneomorphae</taxon>
        <taxon>Entelegynae</taxon>
        <taxon>Araneoidea</taxon>
        <taxon>Nephilidae</taxon>
        <taxon>Nephila</taxon>
    </lineage>
</organism>
<dbReference type="EMBL" id="BMAW01094005">
    <property type="protein sequence ID" value="GFS63258.1"/>
    <property type="molecule type" value="Genomic_DNA"/>
</dbReference>
<dbReference type="AlphaFoldDB" id="A0A8X6K3Y1"/>
<keyword evidence="3" id="KW-1185">Reference proteome</keyword>
<evidence type="ECO:0000313" key="3">
    <source>
        <dbReference type="Proteomes" id="UP000887013"/>
    </source>
</evidence>
<feature type="region of interest" description="Disordered" evidence="1">
    <location>
        <begin position="1"/>
        <end position="30"/>
    </location>
</feature>
<evidence type="ECO:0000313" key="2">
    <source>
        <dbReference type="EMBL" id="GFS63258.1"/>
    </source>
</evidence>
<evidence type="ECO:0000256" key="1">
    <source>
        <dbReference type="SAM" id="MobiDB-lite"/>
    </source>
</evidence>
<name>A0A8X6K3Y1_NEPPI</name>